<keyword evidence="1" id="KW-1133">Transmembrane helix</keyword>
<evidence type="ECO:0000313" key="3">
    <source>
        <dbReference type="Proteomes" id="UP001312865"/>
    </source>
</evidence>
<keyword evidence="3" id="KW-1185">Reference proteome</keyword>
<keyword evidence="1" id="KW-0812">Transmembrane</keyword>
<dbReference type="Proteomes" id="UP001312865">
    <property type="component" value="Unassembled WGS sequence"/>
</dbReference>
<reference evidence="2 3" key="1">
    <citation type="journal article" date="2018" name="J. Microbiol.">
        <title>Bacillus spongiae sp. nov., isolated from sponge of Jeju Island.</title>
        <authorList>
            <person name="Lee G.E."/>
            <person name="Im W.T."/>
            <person name="Park J.S."/>
        </authorList>
    </citation>
    <scope>NUCLEOTIDE SEQUENCE [LARGE SCALE GENOMIC DNA]</scope>
    <source>
        <strain evidence="2 3">135PIL107-10</strain>
    </source>
</reference>
<protein>
    <submittedName>
        <fullName evidence="2">Uncharacterized protein</fullName>
    </submittedName>
</protein>
<organism evidence="2 3">
    <name type="scientific">Bacillus spongiae</name>
    <dbReference type="NCBI Taxonomy" id="2683610"/>
    <lineage>
        <taxon>Bacteria</taxon>
        <taxon>Bacillati</taxon>
        <taxon>Bacillota</taxon>
        <taxon>Bacilli</taxon>
        <taxon>Bacillales</taxon>
        <taxon>Bacillaceae</taxon>
        <taxon>Bacillus</taxon>
    </lineage>
</organism>
<sequence length="401" mass="46842">MMDENLFEKRMDFLKNSYKKLPIQTDSSAVLAQLHPQQEKKEFTKSKRFLQWPYVASFFGVVSLAVILLIPFIGEEDSIDQGNQYDEPKIEVDTKSQAELNAAFQELWRMYDLMVGDAALSLNVSREFVEQANFVQSAKSFIYSTEGRLRKDIQEGWELQPIIDRIYSYKQSVERSLLTPEQWMRNTHTLQSEEEVVDWLTTLIDKVKESIALYDEYFLQLPDQGKDYLSDDYTLSALQRNAVALELNNNGDKTSMKIDYEKILSLMPVQTPEAYTMYLQFKVDNPSIIHAGNILVSWQEHATYLVQLEDIISKLPNNSFLENELKVEYDQLLSLFVNGSYYNPSFNEKSVLKEEVRSAYLNVIELYPNRKTTFQLHEIYQMLKENGFKKPHNWDAYTGDF</sequence>
<feature type="transmembrane region" description="Helical" evidence="1">
    <location>
        <begin position="54"/>
        <end position="74"/>
    </location>
</feature>
<evidence type="ECO:0000256" key="1">
    <source>
        <dbReference type="SAM" id="Phobius"/>
    </source>
</evidence>
<evidence type="ECO:0000313" key="2">
    <source>
        <dbReference type="EMBL" id="MEI5907777.1"/>
    </source>
</evidence>
<proteinExistence type="predicted"/>
<dbReference type="RefSeq" id="WP_336587219.1">
    <property type="nucleotide sequence ID" value="NZ_JBBAXC010000009.1"/>
</dbReference>
<accession>A0ABU8HES4</accession>
<gene>
    <name evidence="2" type="ORF">WAK64_12010</name>
</gene>
<name>A0ABU8HES4_9BACI</name>
<comment type="caution">
    <text evidence="2">The sequence shown here is derived from an EMBL/GenBank/DDBJ whole genome shotgun (WGS) entry which is preliminary data.</text>
</comment>
<keyword evidence="1" id="KW-0472">Membrane</keyword>
<dbReference type="EMBL" id="JBBAXC010000009">
    <property type="protein sequence ID" value="MEI5907777.1"/>
    <property type="molecule type" value="Genomic_DNA"/>
</dbReference>